<name>A0A9D3ZLK2_9ROSI</name>
<evidence type="ECO:0000313" key="3">
    <source>
        <dbReference type="Proteomes" id="UP000828251"/>
    </source>
</evidence>
<comment type="caution">
    <text evidence="2">The sequence shown here is derived from an EMBL/GenBank/DDBJ whole genome shotgun (WGS) entry which is preliminary data.</text>
</comment>
<dbReference type="OrthoDB" id="1747743at2759"/>
<feature type="region of interest" description="Disordered" evidence="1">
    <location>
        <begin position="1"/>
        <end position="23"/>
    </location>
</feature>
<dbReference type="SUPFAM" id="SSF50630">
    <property type="entry name" value="Acid proteases"/>
    <property type="match status" value="1"/>
</dbReference>
<dbReference type="Gene3D" id="2.40.70.10">
    <property type="entry name" value="Acid Proteases"/>
    <property type="match status" value="1"/>
</dbReference>
<protein>
    <recommendedName>
        <fullName evidence="4">Asp_protease_2 domain-containing protein</fullName>
    </recommendedName>
</protein>
<gene>
    <name evidence="2" type="ORF">J1N35_037362</name>
</gene>
<evidence type="ECO:0000313" key="2">
    <source>
        <dbReference type="EMBL" id="KAH1046578.1"/>
    </source>
</evidence>
<dbReference type="PANTHER" id="PTHR35046:SF9">
    <property type="entry name" value="RNA-DIRECTED DNA POLYMERASE"/>
    <property type="match status" value="1"/>
</dbReference>
<feature type="compositionally biased region" description="Acidic residues" evidence="1">
    <location>
        <begin position="91"/>
        <end position="100"/>
    </location>
</feature>
<dbReference type="CDD" id="cd00303">
    <property type="entry name" value="retropepsin_like"/>
    <property type="match status" value="1"/>
</dbReference>
<keyword evidence="3" id="KW-1185">Reference proteome</keyword>
<dbReference type="InterPro" id="IPR021109">
    <property type="entry name" value="Peptidase_aspartic_dom_sf"/>
</dbReference>
<dbReference type="PANTHER" id="PTHR35046">
    <property type="entry name" value="ZINC KNUCKLE (CCHC-TYPE) FAMILY PROTEIN"/>
    <property type="match status" value="1"/>
</dbReference>
<reference evidence="2 3" key="1">
    <citation type="journal article" date="2021" name="Plant Biotechnol. J.">
        <title>Multi-omics assisted identification of the key and species-specific regulatory components of drought-tolerant mechanisms in Gossypium stocksii.</title>
        <authorList>
            <person name="Yu D."/>
            <person name="Ke L."/>
            <person name="Zhang D."/>
            <person name="Wu Y."/>
            <person name="Sun Y."/>
            <person name="Mei J."/>
            <person name="Sun J."/>
            <person name="Sun Y."/>
        </authorList>
    </citation>
    <scope>NUCLEOTIDE SEQUENCE [LARGE SCALE GENOMIC DNA]</scope>
    <source>
        <strain evidence="3">cv. E1</strain>
        <tissue evidence="2">Leaf</tissue>
    </source>
</reference>
<feature type="compositionally biased region" description="Basic and acidic residues" evidence="1">
    <location>
        <begin position="1"/>
        <end position="11"/>
    </location>
</feature>
<evidence type="ECO:0008006" key="4">
    <source>
        <dbReference type="Google" id="ProtNLM"/>
    </source>
</evidence>
<organism evidence="2 3">
    <name type="scientific">Gossypium stocksii</name>
    <dbReference type="NCBI Taxonomy" id="47602"/>
    <lineage>
        <taxon>Eukaryota</taxon>
        <taxon>Viridiplantae</taxon>
        <taxon>Streptophyta</taxon>
        <taxon>Embryophyta</taxon>
        <taxon>Tracheophyta</taxon>
        <taxon>Spermatophyta</taxon>
        <taxon>Magnoliopsida</taxon>
        <taxon>eudicotyledons</taxon>
        <taxon>Gunneridae</taxon>
        <taxon>Pentapetalae</taxon>
        <taxon>rosids</taxon>
        <taxon>malvids</taxon>
        <taxon>Malvales</taxon>
        <taxon>Malvaceae</taxon>
        <taxon>Malvoideae</taxon>
        <taxon>Gossypium</taxon>
    </lineage>
</organism>
<sequence length="237" mass="26776">MSKRGASEKNSPKSTKRARPTKADCGSIKMTLMILAMWRVNRDRTKVIDEKAIGFEALKNEDVLTMIGRTSSHIKSQLHNQSNLVVRENGEIESEEENKEEPDATTNEEEELEYAVDGKILVIKRSLSLQSLENEQQQENIFHTRCHIQGKMRSVIVDGGSCTNVASSLMVEKLGFPTTTHPHPYKLQWLNDGGEFKVTKQVLVAFSIGKYNDNVLCDVVPMHAGHLLLGRPWQFDR</sequence>
<dbReference type="EMBL" id="JAIQCV010000011">
    <property type="protein sequence ID" value="KAH1046578.1"/>
    <property type="molecule type" value="Genomic_DNA"/>
</dbReference>
<dbReference type="Proteomes" id="UP000828251">
    <property type="component" value="Unassembled WGS sequence"/>
</dbReference>
<feature type="region of interest" description="Disordered" evidence="1">
    <location>
        <begin position="89"/>
        <end position="110"/>
    </location>
</feature>
<proteinExistence type="predicted"/>
<dbReference type="AlphaFoldDB" id="A0A9D3ZLK2"/>
<evidence type="ECO:0000256" key="1">
    <source>
        <dbReference type="SAM" id="MobiDB-lite"/>
    </source>
</evidence>
<accession>A0A9D3ZLK2</accession>